<dbReference type="Proteomes" id="UP000046395">
    <property type="component" value="Unassembled WGS sequence"/>
</dbReference>
<organism evidence="2 3">
    <name type="scientific">Trichuris muris</name>
    <name type="common">Mouse whipworm</name>
    <dbReference type="NCBI Taxonomy" id="70415"/>
    <lineage>
        <taxon>Eukaryota</taxon>
        <taxon>Metazoa</taxon>
        <taxon>Ecdysozoa</taxon>
        <taxon>Nematoda</taxon>
        <taxon>Enoplea</taxon>
        <taxon>Dorylaimia</taxon>
        <taxon>Trichinellida</taxon>
        <taxon>Trichuridae</taxon>
        <taxon>Trichuris</taxon>
    </lineage>
</organism>
<feature type="transmembrane region" description="Helical" evidence="1">
    <location>
        <begin position="64"/>
        <end position="82"/>
    </location>
</feature>
<keyword evidence="1" id="KW-0812">Transmembrane</keyword>
<dbReference type="PROSITE" id="PS51257">
    <property type="entry name" value="PROKAR_LIPOPROTEIN"/>
    <property type="match status" value="1"/>
</dbReference>
<dbReference type="WBParaSite" id="TMUE_3000014519.1">
    <property type="protein sequence ID" value="TMUE_3000014519.1"/>
    <property type="gene ID" value="WBGene00285772"/>
</dbReference>
<feature type="transmembrane region" description="Helical" evidence="1">
    <location>
        <begin position="20"/>
        <end position="43"/>
    </location>
</feature>
<keyword evidence="1" id="KW-0472">Membrane</keyword>
<accession>A0A5S6R5G6</accession>
<name>A0A5S6R5G6_TRIMR</name>
<dbReference type="AlphaFoldDB" id="A0A5S6R5G6"/>
<evidence type="ECO:0000256" key="1">
    <source>
        <dbReference type="SAM" id="Phobius"/>
    </source>
</evidence>
<protein>
    <submittedName>
        <fullName evidence="3">G-protein coupled receptors family 1 profile domain-containing protein</fullName>
    </submittedName>
</protein>
<keyword evidence="2" id="KW-1185">Reference proteome</keyword>
<proteinExistence type="predicted"/>
<evidence type="ECO:0000313" key="3">
    <source>
        <dbReference type="WBParaSite" id="TMUE_3000014519.1"/>
    </source>
</evidence>
<sequence>MRVNPICLRSDVLINMYYEIHVLFMVMCSCCSTALFLLCIVFLRRKKRSEMDSIRTTQLKREVAVTKVMALSAVVIFGTFSAPLTYNVANVLPNASKFSIPINSWMVHPICLTVELFLLGVIDRTLRKGMLTTLNKVFKCENWVDGFLRPQNVITTTTDPNVCPFAATRQSTK</sequence>
<feature type="transmembrane region" description="Helical" evidence="1">
    <location>
        <begin position="102"/>
        <end position="122"/>
    </location>
</feature>
<keyword evidence="1" id="KW-1133">Transmembrane helix</keyword>
<reference evidence="3" key="1">
    <citation type="submission" date="2019-12" db="UniProtKB">
        <authorList>
            <consortium name="WormBaseParasite"/>
        </authorList>
    </citation>
    <scope>IDENTIFICATION</scope>
</reference>
<evidence type="ECO:0000313" key="2">
    <source>
        <dbReference type="Proteomes" id="UP000046395"/>
    </source>
</evidence>